<dbReference type="SUPFAM" id="SSF52833">
    <property type="entry name" value="Thioredoxin-like"/>
    <property type="match status" value="1"/>
</dbReference>
<feature type="domain" description="GST N-terminal" evidence="1">
    <location>
        <begin position="1"/>
        <end position="82"/>
    </location>
</feature>
<dbReference type="Proteomes" id="UP001156921">
    <property type="component" value="Unassembled WGS sequence"/>
</dbReference>
<dbReference type="RefSeq" id="WP_284222896.1">
    <property type="nucleotide sequence ID" value="NZ_BSOY01000047.1"/>
</dbReference>
<name>A0ABQ6BLA2_9CAUL</name>
<reference evidence="3" key="1">
    <citation type="journal article" date="2019" name="Int. J. Syst. Evol. Microbiol.">
        <title>The Global Catalogue of Microorganisms (GCM) 10K type strain sequencing project: providing services to taxonomists for standard genome sequencing and annotation.</title>
        <authorList>
            <consortium name="The Broad Institute Genomics Platform"/>
            <consortium name="The Broad Institute Genome Sequencing Center for Infectious Disease"/>
            <person name="Wu L."/>
            <person name="Ma J."/>
        </authorList>
    </citation>
    <scope>NUCLEOTIDE SEQUENCE [LARGE SCALE GENOMIC DNA]</scope>
    <source>
        <strain evidence="3">NBRC 110107</strain>
    </source>
</reference>
<dbReference type="PANTHER" id="PTHR44051:SF21">
    <property type="entry name" value="GLUTATHIONE S-TRANSFERASE FAMILY PROTEIN"/>
    <property type="match status" value="1"/>
</dbReference>
<sequence length="204" mass="22062">MLTLFHAPQSRSSRILWLLEELGVDYDIRYVDIFRSLTGTGGRDPANLHPDGKVPALAHNDALVTESAAIALYLTDLFPQAGLGAPVGSSERAAYVTWLAWTAGEMEPAYWSRISGQTDGDPAARARYDAVIARLFSALERGPYLMGERFTAVDVMVGSAMAWGREYSPDSPLLDAYLARIMDRPANAMATARDGEPGGIVQAA</sequence>
<dbReference type="Pfam" id="PF13409">
    <property type="entry name" value="GST_N_2"/>
    <property type="match status" value="1"/>
</dbReference>
<dbReference type="PROSITE" id="PS50404">
    <property type="entry name" value="GST_NTER"/>
    <property type="match status" value="1"/>
</dbReference>
<dbReference type="CDD" id="cd03046">
    <property type="entry name" value="GST_N_GTT1_like"/>
    <property type="match status" value="1"/>
</dbReference>
<dbReference type="EMBL" id="BSOY01000047">
    <property type="protein sequence ID" value="GLS02027.1"/>
    <property type="molecule type" value="Genomic_DNA"/>
</dbReference>
<comment type="caution">
    <text evidence="2">The sequence shown here is derived from an EMBL/GenBank/DDBJ whole genome shotgun (WGS) entry which is preliminary data.</text>
</comment>
<evidence type="ECO:0000313" key="2">
    <source>
        <dbReference type="EMBL" id="GLS02027.1"/>
    </source>
</evidence>
<dbReference type="SFLD" id="SFLDG00358">
    <property type="entry name" value="Main_(cytGST)"/>
    <property type="match status" value="1"/>
</dbReference>
<dbReference type="PANTHER" id="PTHR44051">
    <property type="entry name" value="GLUTATHIONE S-TRANSFERASE-RELATED"/>
    <property type="match status" value="1"/>
</dbReference>
<evidence type="ECO:0000259" key="1">
    <source>
        <dbReference type="PROSITE" id="PS50404"/>
    </source>
</evidence>
<dbReference type="Gene3D" id="1.20.1050.10">
    <property type="match status" value="1"/>
</dbReference>
<dbReference type="InterPro" id="IPR004045">
    <property type="entry name" value="Glutathione_S-Trfase_N"/>
</dbReference>
<dbReference type="InterPro" id="IPR040079">
    <property type="entry name" value="Glutathione_S-Trfase"/>
</dbReference>
<gene>
    <name evidence="2" type="primary">gst2</name>
    <name evidence="2" type="ORF">GCM10007859_20470</name>
</gene>
<keyword evidence="3" id="KW-1185">Reference proteome</keyword>
<proteinExistence type="predicted"/>
<dbReference type="InterPro" id="IPR004046">
    <property type="entry name" value="GST_C"/>
</dbReference>
<evidence type="ECO:0000313" key="3">
    <source>
        <dbReference type="Proteomes" id="UP001156921"/>
    </source>
</evidence>
<dbReference type="SUPFAM" id="SSF47616">
    <property type="entry name" value="GST C-terminal domain-like"/>
    <property type="match status" value="1"/>
</dbReference>
<dbReference type="Pfam" id="PF00043">
    <property type="entry name" value="GST_C"/>
    <property type="match status" value="1"/>
</dbReference>
<dbReference type="SFLD" id="SFLDG01150">
    <property type="entry name" value="Main.1:_Beta-like"/>
    <property type="match status" value="1"/>
</dbReference>
<dbReference type="InterPro" id="IPR036249">
    <property type="entry name" value="Thioredoxin-like_sf"/>
</dbReference>
<dbReference type="CDD" id="cd03207">
    <property type="entry name" value="GST_C_8"/>
    <property type="match status" value="1"/>
</dbReference>
<protein>
    <submittedName>
        <fullName evidence="2">Glutathione S-transferase</fullName>
    </submittedName>
</protein>
<dbReference type="Gene3D" id="3.40.30.10">
    <property type="entry name" value="Glutaredoxin"/>
    <property type="match status" value="1"/>
</dbReference>
<dbReference type="InterPro" id="IPR036282">
    <property type="entry name" value="Glutathione-S-Trfase_C_sf"/>
</dbReference>
<dbReference type="SFLD" id="SFLDS00019">
    <property type="entry name" value="Glutathione_Transferase_(cytos"/>
    <property type="match status" value="1"/>
</dbReference>
<accession>A0ABQ6BLA2</accession>
<organism evidence="2 3">
    <name type="scientific">Brevundimonas denitrificans</name>
    <dbReference type="NCBI Taxonomy" id="1443434"/>
    <lineage>
        <taxon>Bacteria</taxon>
        <taxon>Pseudomonadati</taxon>
        <taxon>Pseudomonadota</taxon>
        <taxon>Alphaproteobacteria</taxon>
        <taxon>Caulobacterales</taxon>
        <taxon>Caulobacteraceae</taxon>
        <taxon>Brevundimonas</taxon>
    </lineage>
</organism>